<dbReference type="InterPro" id="IPR011604">
    <property type="entry name" value="PDDEXK-like_dom_sf"/>
</dbReference>
<dbReference type="EMBL" id="CP017613">
    <property type="protein sequence ID" value="ATW33111.1"/>
    <property type="molecule type" value="Genomic_DNA"/>
</dbReference>
<sequence>MMQQRTPDWFEARCGKVTASRLGDLMAKTRVGVAASRARYQAELICERLTGQREEGFVTAAMRRGTELEPEARDLYRLYSGNEVKEVGLIPHPTLPDFAASPDGLVNPEGLLEIKCPNAWTHLELVKTGQIKPAWRLQMQAQMRCTGRAWCDFVSYDNRFPPELAYFQTRVSFDPLLNEEIEQAVRTFLNEIEEEIQSIKRKAAKMPSQVRPVTDSLPM</sequence>
<reference evidence="3" key="1">
    <citation type="submission" date="2016-10" db="EMBL/GenBank/DDBJ databases">
        <authorList>
            <person name="Chevignon G."/>
        </authorList>
    </citation>
    <scope>NUCLEOTIDE SEQUENCE [LARGE SCALE GENOMIC DNA]</scope>
    <source>
        <strain evidence="3">ZA17</strain>
    </source>
</reference>
<keyword evidence="2" id="KW-0269">Exonuclease</keyword>
<dbReference type="PANTHER" id="PTHR46609">
    <property type="entry name" value="EXONUCLEASE, PHAGE-TYPE/RECB, C-TERMINAL DOMAIN-CONTAINING PROTEIN"/>
    <property type="match status" value="1"/>
</dbReference>
<dbReference type="Pfam" id="PF09588">
    <property type="entry name" value="YqaJ"/>
    <property type="match status" value="1"/>
</dbReference>
<dbReference type="GO" id="GO:0004527">
    <property type="term" value="F:exonuclease activity"/>
    <property type="evidence" value="ECO:0007669"/>
    <property type="project" value="UniProtKB-KW"/>
</dbReference>
<evidence type="ECO:0000259" key="1">
    <source>
        <dbReference type="Pfam" id="PF09588"/>
    </source>
</evidence>
<dbReference type="NCBIfam" id="TIGR03033">
    <property type="entry name" value="phage_rel_nuc"/>
    <property type="match status" value="1"/>
</dbReference>
<dbReference type="InterPro" id="IPR019080">
    <property type="entry name" value="YqaJ_viral_recombinase"/>
</dbReference>
<evidence type="ECO:0000313" key="3">
    <source>
        <dbReference type="Proteomes" id="UP000229055"/>
    </source>
</evidence>
<dbReference type="InterPro" id="IPR011335">
    <property type="entry name" value="Restrct_endonuc-II-like"/>
</dbReference>
<feature type="domain" description="YqaJ viral recombinase" evidence="1">
    <location>
        <begin position="8"/>
        <end position="148"/>
    </location>
</feature>
<protein>
    <submittedName>
        <fullName evidence="2">Exonuclease</fullName>
    </submittedName>
</protein>
<organism evidence="2 3">
    <name type="scientific">Candidatus Williamhamiltonella defendens</name>
    <dbReference type="NCBI Taxonomy" id="138072"/>
    <lineage>
        <taxon>Bacteria</taxon>
        <taxon>Pseudomonadati</taxon>
        <taxon>Pseudomonadota</taxon>
        <taxon>Gammaproteobacteria</taxon>
        <taxon>Enterobacterales</taxon>
        <taxon>Enterobacteriaceae</taxon>
        <taxon>aphid secondary symbionts</taxon>
        <taxon>Candidatus Williamhamiltonella</taxon>
    </lineage>
</organism>
<reference evidence="3" key="2">
    <citation type="submission" date="2017-11" db="EMBL/GenBank/DDBJ databases">
        <title>PacBio sequencing of new strain of the secondary endosymbiont Candidatus Hamiltonella defensa.</title>
        <authorList>
            <person name="Strand M.R."/>
            <person name="Oliver K."/>
        </authorList>
    </citation>
    <scope>NUCLEOTIDE SEQUENCE [LARGE SCALE GENOMIC DNA]</scope>
    <source>
        <strain evidence="3">ZA17</strain>
    </source>
</reference>
<evidence type="ECO:0000313" key="2">
    <source>
        <dbReference type="EMBL" id="ATW33111.1"/>
    </source>
</evidence>
<dbReference type="InterPro" id="IPR017482">
    <property type="entry name" value="Lambda-type_endonuclease"/>
</dbReference>
<dbReference type="InterPro" id="IPR051703">
    <property type="entry name" value="NF-kappa-B_Signaling_Reg"/>
</dbReference>
<dbReference type="Proteomes" id="UP000229055">
    <property type="component" value="Chromosome"/>
</dbReference>
<dbReference type="SUPFAM" id="SSF52980">
    <property type="entry name" value="Restriction endonuclease-like"/>
    <property type="match status" value="1"/>
</dbReference>
<keyword evidence="2" id="KW-0378">Hydrolase</keyword>
<name>A0A2D3TC53_9ENTR</name>
<keyword evidence="2" id="KW-0540">Nuclease</keyword>
<gene>
    <name evidence="2" type="ORF">BJP43_01155</name>
</gene>
<dbReference type="Gene3D" id="3.90.320.10">
    <property type="match status" value="1"/>
</dbReference>
<proteinExistence type="predicted"/>
<accession>A0A2D3TC53</accession>
<dbReference type="AlphaFoldDB" id="A0A2D3TC53"/>
<dbReference type="CDD" id="cd22343">
    <property type="entry name" value="PDDEXK_lambda_exonuclease-like"/>
    <property type="match status" value="1"/>
</dbReference>
<dbReference type="PANTHER" id="PTHR46609:SF8">
    <property type="entry name" value="YQAJ VIRAL RECOMBINASE DOMAIN-CONTAINING PROTEIN"/>
    <property type="match status" value="1"/>
</dbReference>